<dbReference type="Proteomes" id="UP000018851">
    <property type="component" value="Chromosome"/>
</dbReference>
<dbReference type="InterPro" id="IPR036388">
    <property type="entry name" value="WH-like_DNA-bd_sf"/>
</dbReference>
<dbReference type="KEGG" id="ssan:NX02_01295"/>
<evidence type="ECO:0000313" key="5">
    <source>
        <dbReference type="EMBL" id="AHE52025.1"/>
    </source>
</evidence>
<dbReference type="Gene3D" id="1.20.120.530">
    <property type="entry name" value="GntR ligand-binding domain-like"/>
    <property type="match status" value="1"/>
</dbReference>
<dbReference type="InterPro" id="IPR036390">
    <property type="entry name" value="WH_DNA-bd_sf"/>
</dbReference>
<name>W0A8Q1_9SPHN</name>
<dbReference type="AlphaFoldDB" id="W0A8Q1"/>
<dbReference type="SUPFAM" id="SSF48008">
    <property type="entry name" value="GntR ligand-binding domain-like"/>
    <property type="match status" value="1"/>
</dbReference>
<dbReference type="InterPro" id="IPR011711">
    <property type="entry name" value="GntR_C"/>
</dbReference>
<evidence type="ECO:0000313" key="6">
    <source>
        <dbReference type="Proteomes" id="UP000018851"/>
    </source>
</evidence>
<dbReference type="SUPFAM" id="SSF46785">
    <property type="entry name" value="Winged helix' DNA-binding domain"/>
    <property type="match status" value="1"/>
</dbReference>
<dbReference type="Pfam" id="PF00392">
    <property type="entry name" value="GntR"/>
    <property type="match status" value="1"/>
</dbReference>
<keyword evidence="2" id="KW-0238">DNA-binding</keyword>
<evidence type="ECO:0000259" key="4">
    <source>
        <dbReference type="SMART" id="SM00895"/>
    </source>
</evidence>
<dbReference type="RefSeq" id="WP_245648729.1">
    <property type="nucleotide sequence ID" value="NZ_CP006644.1"/>
</dbReference>
<feature type="domain" description="GntR C-terminal" evidence="4">
    <location>
        <begin position="103"/>
        <end position="232"/>
    </location>
</feature>
<keyword evidence="6" id="KW-1185">Reference proteome</keyword>
<dbReference type="PANTHER" id="PTHR43537">
    <property type="entry name" value="TRANSCRIPTIONAL REGULATOR, GNTR FAMILY"/>
    <property type="match status" value="1"/>
</dbReference>
<dbReference type="HOGENOM" id="CLU_017584_5_3_5"/>
<evidence type="ECO:0000256" key="2">
    <source>
        <dbReference type="ARBA" id="ARBA00023125"/>
    </source>
</evidence>
<organism evidence="5 6">
    <name type="scientific">Sphingomonas sanxanigenens DSM 19645 = NX02</name>
    <dbReference type="NCBI Taxonomy" id="1123269"/>
    <lineage>
        <taxon>Bacteria</taxon>
        <taxon>Pseudomonadati</taxon>
        <taxon>Pseudomonadota</taxon>
        <taxon>Alphaproteobacteria</taxon>
        <taxon>Sphingomonadales</taxon>
        <taxon>Sphingomonadaceae</taxon>
        <taxon>Sphingomonas</taxon>
    </lineage>
</organism>
<dbReference type="Gene3D" id="1.10.10.10">
    <property type="entry name" value="Winged helix-like DNA-binding domain superfamily/Winged helix DNA-binding domain"/>
    <property type="match status" value="1"/>
</dbReference>
<dbReference type="PATRIC" id="fig|1123269.5.peg.262"/>
<dbReference type="GO" id="GO:0003700">
    <property type="term" value="F:DNA-binding transcription factor activity"/>
    <property type="evidence" value="ECO:0007669"/>
    <property type="project" value="InterPro"/>
</dbReference>
<evidence type="ECO:0000256" key="1">
    <source>
        <dbReference type="ARBA" id="ARBA00023015"/>
    </source>
</evidence>
<gene>
    <name evidence="5" type="ORF">NX02_01295</name>
</gene>
<reference evidence="5 6" key="1">
    <citation type="submission" date="2013-07" db="EMBL/GenBank/DDBJ databases">
        <title>Completed genome of Sphingomonas sanxanigenens NX02.</title>
        <authorList>
            <person name="Ma T."/>
            <person name="Huang H."/>
            <person name="Wu M."/>
            <person name="Li X."/>
            <person name="Li G."/>
        </authorList>
    </citation>
    <scope>NUCLEOTIDE SEQUENCE [LARGE SCALE GENOMIC DNA]</scope>
    <source>
        <strain evidence="5 6">NX02</strain>
    </source>
</reference>
<evidence type="ECO:0000256" key="3">
    <source>
        <dbReference type="ARBA" id="ARBA00023163"/>
    </source>
</evidence>
<keyword evidence="1" id="KW-0805">Transcription regulation</keyword>
<accession>W0A8Q1</accession>
<dbReference type="SMART" id="SM00895">
    <property type="entry name" value="FCD"/>
    <property type="match status" value="1"/>
</dbReference>
<dbReference type="EMBL" id="CP006644">
    <property type="protein sequence ID" value="AHE52025.1"/>
    <property type="molecule type" value="Genomic_DNA"/>
</dbReference>
<protein>
    <recommendedName>
        <fullName evidence="4">GntR C-terminal domain-containing protein</fullName>
    </recommendedName>
</protein>
<sequence>MSEAITLGSRRRTAAPAAIAPATAGGDNRRLSDIAYARILEGLFERTVPAGAFVSQNDLVRLLGIPVQPLRDALRVLEAEGVLTIHPRSGIQFLKPDLELARSTYQFRSIIERSAARTFSETAGAAEIGGLIEAHQTLLERIETGGLDVEDISALDALEERFHGSMIASLRNPLIETTSRRLKNYVRIIRLERLVTQPLAMRTLREHLEILHACRDRDADRAEAALSAHFQAALQRILGMF</sequence>
<dbReference type="InterPro" id="IPR008920">
    <property type="entry name" value="TF_FadR/GntR_C"/>
</dbReference>
<proteinExistence type="predicted"/>
<dbReference type="Pfam" id="PF07729">
    <property type="entry name" value="FCD"/>
    <property type="match status" value="1"/>
</dbReference>
<dbReference type="STRING" id="1123269.NX02_01295"/>
<keyword evidence="3" id="KW-0804">Transcription</keyword>
<dbReference type="GO" id="GO:0003677">
    <property type="term" value="F:DNA binding"/>
    <property type="evidence" value="ECO:0007669"/>
    <property type="project" value="UniProtKB-KW"/>
</dbReference>
<dbReference type="eggNOG" id="COG1802">
    <property type="taxonomic scope" value="Bacteria"/>
</dbReference>
<dbReference type="InterPro" id="IPR000524">
    <property type="entry name" value="Tscrpt_reg_HTH_GntR"/>
</dbReference>
<dbReference type="PANTHER" id="PTHR43537:SF49">
    <property type="entry name" value="TRANSCRIPTIONAL REGULATORY PROTEIN"/>
    <property type="match status" value="1"/>
</dbReference>